<dbReference type="InterPro" id="IPR029036">
    <property type="entry name" value="P5CR_dimer"/>
</dbReference>
<feature type="binding site" evidence="7">
    <location>
        <position position="34"/>
    </location>
    <ligand>
        <name>NADP(+)</name>
        <dbReference type="ChEBI" id="CHEBI:58349"/>
    </ligand>
</feature>
<evidence type="ECO:0000256" key="6">
    <source>
        <dbReference type="NCBIfam" id="TIGR00112"/>
    </source>
</evidence>
<dbReference type="PIRSF" id="PIRSF000193">
    <property type="entry name" value="Pyrrol-5-carb_rd"/>
    <property type="match status" value="1"/>
</dbReference>
<keyword evidence="3 5" id="KW-0560">Oxidoreductase</keyword>
<evidence type="ECO:0000259" key="9">
    <source>
        <dbReference type="Pfam" id="PF03807"/>
    </source>
</evidence>
<evidence type="ECO:0000256" key="7">
    <source>
        <dbReference type="PIRSR" id="PIRSR000193-1"/>
    </source>
</evidence>
<dbReference type="InterPro" id="IPR000304">
    <property type="entry name" value="Pyrroline-COOH_reductase"/>
</dbReference>
<comment type="similarity">
    <text evidence="1 5 8">Belongs to the pyrroline-5-carboxylate reductase family.</text>
</comment>
<dbReference type="PANTHER" id="PTHR11645">
    <property type="entry name" value="PYRROLINE-5-CARBOXYLATE REDUCTASE"/>
    <property type="match status" value="1"/>
</dbReference>
<evidence type="ECO:0000256" key="8">
    <source>
        <dbReference type="RuleBase" id="RU003903"/>
    </source>
</evidence>
<comment type="catalytic activity">
    <reaction evidence="5 8">
        <text>L-proline + NADP(+) = (S)-1-pyrroline-5-carboxylate + NADPH + 2 H(+)</text>
        <dbReference type="Rhea" id="RHEA:14109"/>
        <dbReference type="ChEBI" id="CHEBI:15378"/>
        <dbReference type="ChEBI" id="CHEBI:17388"/>
        <dbReference type="ChEBI" id="CHEBI:57783"/>
        <dbReference type="ChEBI" id="CHEBI:58349"/>
        <dbReference type="ChEBI" id="CHEBI:60039"/>
        <dbReference type="EC" id="1.5.1.2"/>
    </reaction>
</comment>
<sequence length="274" mass="27297">MRVGFIGAGSMASAIVRGVVAAGAVAVEDLAVTSAHGHSAQALARETGVDVLGSNEELVEAVGPGGVVVLAVKPHMIPAVLAPLRDLLDEYGSLVVSLAAGTSLDTLAGHLTPGQAVVRVMPNVNAQIGAGMAAVCGNAETTDEQVDAVVGLFESVGSALVLPERDFPAYTALAGSAPAFVFAFIDALARGGVRNGLPKAQSVRIAAQTVLGSARLVLERAGDGVTPADLVDTVCSPGGTTVAGLVAMEEAGFSPAVVRGVQATVDRDRDLSGG</sequence>
<evidence type="ECO:0000313" key="12">
    <source>
        <dbReference type="Proteomes" id="UP000280726"/>
    </source>
</evidence>
<dbReference type="RefSeq" id="WP_123917603.1">
    <property type="nucleotide sequence ID" value="NZ_RKRA01000001.1"/>
</dbReference>
<feature type="binding site" evidence="7">
    <location>
        <position position="55"/>
    </location>
    <ligand>
        <name>NADPH</name>
        <dbReference type="ChEBI" id="CHEBI:57783"/>
    </ligand>
</feature>
<dbReference type="AlphaFoldDB" id="A0A3N4Z7H2"/>
<dbReference type="FunFam" id="1.10.3730.10:FF:000001">
    <property type="entry name" value="Pyrroline-5-carboxylate reductase"/>
    <property type="match status" value="1"/>
</dbReference>
<evidence type="ECO:0000256" key="4">
    <source>
        <dbReference type="ARBA" id="ARBA00058118"/>
    </source>
</evidence>
<comment type="function">
    <text evidence="4 5">Catalyzes the reduction of 1-pyrroline-5-carboxylate (PCA) to L-proline.</text>
</comment>
<comment type="pathway">
    <text evidence="5 8">Amino-acid biosynthesis; L-proline biosynthesis; L-proline from L-glutamate 5-semialdehyde: step 1/1.</text>
</comment>
<dbReference type="NCBIfam" id="TIGR00112">
    <property type="entry name" value="proC"/>
    <property type="match status" value="1"/>
</dbReference>
<reference evidence="11 12" key="1">
    <citation type="submission" date="2018-11" db="EMBL/GenBank/DDBJ databases">
        <title>Sequencing the genomes of 1000 actinobacteria strains.</title>
        <authorList>
            <person name="Klenk H.-P."/>
        </authorList>
    </citation>
    <scope>NUCLEOTIDE SEQUENCE [LARGE SCALE GENOMIC DNA]</scope>
    <source>
        <strain evidence="11 12">DSM 14418</strain>
    </source>
</reference>
<evidence type="ECO:0000256" key="2">
    <source>
        <dbReference type="ARBA" id="ARBA00022857"/>
    </source>
</evidence>
<protein>
    <recommendedName>
        <fullName evidence="5 6">Pyrroline-5-carboxylate reductase</fullName>
        <shortName evidence="5">P5C reductase</shortName>
        <shortName evidence="5">P5CR</shortName>
        <ecNumber evidence="5 6">1.5.1.2</ecNumber>
    </recommendedName>
    <alternativeName>
        <fullName evidence="5">PCA reductase</fullName>
    </alternativeName>
</protein>
<comment type="subcellular location">
    <subcellularLocation>
        <location evidence="5">Cytoplasm</location>
    </subcellularLocation>
</comment>
<name>A0A3N4Z7H2_9MICO</name>
<dbReference type="GO" id="GO:0055129">
    <property type="term" value="P:L-proline biosynthetic process"/>
    <property type="evidence" value="ECO:0007669"/>
    <property type="project" value="UniProtKB-UniRule"/>
</dbReference>
<dbReference type="PANTHER" id="PTHR11645:SF0">
    <property type="entry name" value="PYRROLINE-5-CARBOXYLATE REDUCTASE 3"/>
    <property type="match status" value="1"/>
</dbReference>
<dbReference type="Proteomes" id="UP000280726">
    <property type="component" value="Unassembled WGS sequence"/>
</dbReference>
<dbReference type="Pfam" id="PF14748">
    <property type="entry name" value="P5CR_dimer"/>
    <property type="match status" value="1"/>
</dbReference>
<proteinExistence type="inferred from homology"/>
<dbReference type="InterPro" id="IPR053790">
    <property type="entry name" value="P5CR-like_CS"/>
</dbReference>
<dbReference type="SUPFAM" id="SSF51735">
    <property type="entry name" value="NAD(P)-binding Rossmann-fold domains"/>
    <property type="match status" value="1"/>
</dbReference>
<dbReference type="Gene3D" id="3.40.50.720">
    <property type="entry name" value="NAD(P)-binding Rossmann-like Domain"/>
    <property type="match status" value="1"/>
</dbReference>
<keyword evidence="12" id="KW-1185">Reference proteome</keyword>
<dbReference type="UniPathway" id="UPA00098">
    <property type="reaction ID" value="UER00361"/>
</dbReference>
<dbReference type="HAMAP" id="MF_01925">
    <property type="entry name" value="P5C_reductase"/>
    <property type="match status" value="1"/>
</dbReference>
<dbReference type="GO" id="GO:0005737">
    <property type="term" value="C:cytoplasm"/>
    <property type="evidence" value="ECO:0007669"/>
    <property type="project" value="UniProtKB-SubCell"/>
</dbReference>
<keyword evidence="5" id="KW-0963">Cytoplasm</keyword>
<keyword evidence="2 5" id="KW-0521">NADP</keyword>
<feature type="binding site" evidence="7">
    <location>
        <begin position="71"/>
        <end position="74"/>
    </location>
    <ligand>
        <name>NADP(+)</name>
        <dbReference type="ChEBI" id="CHEBI:58349"/>
    </ligand>
</feature>
<feature type="domain" description="Pyrroline-5-carboxylate reductase catalytic N-terminal" evidence="9">
    <location>
        <begin position="2"/>
        <end position="101"/>
    </location>
</feature>
<gene>
    <name evidence="5" type="primary">proC</name>
    <name evidence="11" type="ORF">EDD32_2306</name>
</gene>
<dbReference type="InterPro" id="IPR036291">
    <property type="entry name" value="NAD(P)-bd_dom_sf"/>
</dbReference>
<keyword evidence="5 8" id="KW-0028">Amino-acid biosynthesis</keyword>
<dbReference type="PROSITE" id="PS00521">
    <property type="entry name" value="P5CR"/>
    <property type="match status" value="1"/>
</dbReference>
<dbReference type="EC" id="1.5.1.2" evidence="5 6"/>
<dbReference type="GO" id="GO:0004735">
    <property type="term" value="F:pyrroline-5-carboxylate reductase activity"/>
    <property type="evidence" value="ECO:0007669"/>
    <property type="project" value="UniProtKB-UniRule"/>
</dbReference>
<dbReference type="Pfam" id="PF03807">
    <property type="entry name" value="F420_oxidored"/>
    <property type="match status" value="1"/>
</dbReference>
<accession>A0A3N4Z7H2</accession>
<evidence type="ECO:0000256" key="1">
    <source>
        <dbReference type="ARBA" id="ARBA00005525"/>
    </source>
</evidence>
<evidence type="ECO:0000259" key="10">
    <source>
        <dbReference type="Pfam" id="PF14748"/>
    </source>
</evidence>
<dbReference type="Gene3D" id="1.10.3730.10">
    <property type="entry name" value="ProC C-terminal domain-like"/>
    <property type="match status" value="1"/>
</dbReference>
<comment type="caution">
    <text evidence="11">The sequence shown here is derived from an EMBL/GenBank/DDBJ whole genome shotgun (WGS) entry which is preliminary data.</text>
</comment>
<evidence type="ECO:0000313" key="11">
    <source>
        <dbReference type="EMBL" id="RPF27806.1"/>
    </source>
</evidence>
<feature type="binding site" evidence="7">
    <location>
        <begin position="6"/>
        <end position="11"/>
    </location>
    <ligand>
        <name>NADP(+)</name>
        <dbReference type="ChEBI" id="CHEBI:58349"/>
    </ligand>
</feature>
<dbReference type="InterPro" id="IPR028939">
    <property type="entry name" value="P5C_Rdtase_cat_N"/>
</dbReference>
<dbReference type="SUPFAM" id="SSF48179">
    <property type="entry name" value="6-phosphogluconate dehydrogenase C-terminal domain-like"/>
    <property type="match status" value="1"/>
</dbReference>
<feature type="domain" description="Pyrroline-5-carboxylate reductase dimerisation" evidence="10">
    <location>
        <begin position="164"/>
        <end position="270"/>
    </location>
</feature>
<dbReference type="InterPro" id="IPR008927">
    <property type="entry name" value="6-PGluconate_DH-like_C_sf"/>
</dbReference>
<evidence type="ECO:0000256" key="3">
    <source>
        <dbReference type="ARBA" id="ARBA00023002"/>
    </source>
</evidence>
<dbReference type="EMBL" id="RKRA01000001">
    <property type="protein sequence ID" value="RPF27806.1"/>
    <property type="molecule type" value="Genomic_DNA"/>
</dbReference>
<organism evidence="11 12">
    <name type="scientific">Georgenia muralis</name>
    <dbReference type="NCBI Taxonomy" id="154117"/>
    <lineage>
        <taxon>Bacteria</taxon>
        <taxon>Bacillati</taxon>
        <taxon>Actinomycetota</taxon>
        <taxon>Actinomycetes</taxon>
        <taxon>Micrococcales</taxon>
        <taxon>Bogoriellaceae</taxon>
        <taxon>Georgenia</taxon>
    </lineage>
</organism>
<evidence type="ECO:0000256" key="5">
    <source>
        <dbReference type="HAMAP-Rule" id="MF_01925"/>
    </source>
</evidence>
<comment type="catalytic activity">
    <reaction evidence="5">
        <text>L-proline + NAD(+) = (S)-1-pyrroline-5-carboxylate + NADH + 2 H(+)</text>
        <dbReference type="Rhea" id="RHEA:14105"/>
        <dbReference type="ChEBI" id="CHEBI:15378"/>
        <dbReference type="ChEBI" id="CHEBI:17388"/>
        <dbReference type="ChEBI" id="CHEBI:57540"/>
        <dbReference type="ChEBI" id="CHEBI:57945"/>
        <dbReference type="ChEBI" id="CHEBI:60039"/>
        <dbReference type="EC" id="1.5.1.2"/>
    </reaction>
</comment>
<dbReference type="OrthoDB" id="9805754at2"/>
<keyword evidence="5 8" id="KW-0641">Proline biosynthesis</keyword>